<keyword evidence="2" id="KW-0378">Hydrolase</keyword>
<reference evidence="6" key="1">
    <citation type="submission" date="2018-05" db="EMBL/GenBank/DDBJ databases">
        <title>Draft genome of Mucuna pruriens seed.</title>
        <authorList>
            <person name="Nnadi N.E."/>
            <person name="Vos R."/>
            <person name="Hasami M.H."/>
            <person name="Devisetty U.K."/>
            <person name="Aguiy J.C."/>
        </authorList>
    </citation>
    <scope>NUCLEOTIDE SEQUENCE [LARGE SCALE GENOMIC DNA]</scope>
    <source>
        <strain evidence="6">JCA_2017</strain>
    </source>
</reference>
<dbReference type="InterPro" id="IPR043502">
    <property type="entry name" value="DNA/RNA_pol_sf"/>
</dbReference>
<dbReference type="InterPro" id="IPR057670">
    <property type="entry name" value="SH3_retrovirus"/>
</dbReference>
<name>A0A371ENC7_MUCPR</name>
<dbReference type="InterPro" id="IPR012337">
    <property type="entry name" value="RNaseH-like_sf"/>
</dbReference>
<dbReference type="GO" id="GO:0016787">
    <property type="term" value="F:hydrolase activity"/>
    <property type="evidence" value="ECO:0007669"/>
    <property type="project" value="UniProtKB-KW"/>
</dbReference>
<dbReference type="STRING" id="157652.A0A371ENC7"/>
<organism evidence="6 7">
    <name type="scientific">Mucuna pruriens</name>
    <name type="common">Velvet bean</name>
    <name type="synonym">Dolichos pruriens</name>
    <dbReference type="NCBI Taxonomy" id="157652"/>
    <lineage>
        <taxon>Eukaryota</taxon>
        <taxon>Viridiplantae</taxon>
        <taxon>Streptophyta</taxon>
        <taxon>Embryophyta</taxon>
        <taxon>Tracheophyta</taxon>
        <taxon>Spermatophyta</taxon>
        <taxon>Magnoliopsida</taxon>
        <taxon>eudicotyledons</taxon>
        <taxon>Gunneridae</taxon>
        <taxon>Pentapetalae</taxon>
        <taxon>rosids</taxon>
        <taxon>fabids</taxon>
        <taxon>Fabales</taxon>
        <taxon>Fabaceae</taxon>
        <taxon>Papilionoideae</taxon>
        <taxon>50 kb inversion clade</taxon>
        <taxon>NPAAA clade</taxon>
        <taxon>indigoferoid/millettioid clade</taxon>
        <taxon>Phaseoleae</taxon>
        <taxon>Mucuna</taxon>
    </lineage>
</organism>
<dbReference type="SUPFAM" id="SSF53098">
    <property type="entry name" value="Ribonuclease H-like"/>
    <property type="match status" value="1"/>
</dbReference>
<comment type="caution">
    <text evidence="6">The sequence shown here is derived from an EMBL/GenBank/DDBJ whole genome shotgun (WGS) entry which is preliminary data.</text>
</comment>
<dbReference type="InterPro" id="IPR013103">
    <property type="entry name" value="RVT_2"/>
</dbReference>
<dbReference type="Proteomes" id="UP000257109">
    <property type="component" value="Unassembled WGS sequence"/>
</dbReference>
<dbReference type="SUPFAM" id="SSF56672">
    <property type="entry name" value="DNA/RNA polymerases"/>
    <property type="match status" value="1"/>
</dbReference>
<evidence type="ECO:0000256" key="1">
    <source>
        <dbReference type="ARBA" id="ARBA00022723"/>
    </source>
</evidence>
<dbReference type="Gene3D" id="3.30.420.10">
    <property type="entry name" value="Ribonuclease H-like superfamily/Ribonuclease H"/>
    <property type="match status" value="1"/>
</dbReference>
<dbReference type="EMBL" id="QJKJ01012941">
    <property type="protein sequence ID" value="RDX67550.1"/>
    <property type="molecule type" value="Genomic_DNA"/>
</dbReference>
<evidence type="ECO:0000313" key="6">
    <source>
        <dbReference type="EMBL" id="RDX67550.1"/>
    </source>
</evidence>
<feature type="non-terminal residue" evidence="6">
    <location>
        <position position="1"/>
    </location>
</feature>
<keyword evidence="7" id="KW-1185">Reference proteome</keyword>
<dbReference type="InterPro" id="IPR039537">
    <property type="entry name" value="Retrotran_Ty1/copia-like"/>
</dbReference>
<feature type="domain" description="Retroviral polymerase SH3-like" evidence="5">
    <location>
        <begin position="236"/>
        <end position="276"/>
    </location>
</feature>
<proteinExistence type="predicted"/>
<evidence type="ECO:0000259" key="4">
    <source>
        <dbReference type="Pfam" id="PF07727"/>
    </source>
</evidence>
<dbReference type="GO" id="GO:0003676">
    <property type="term" value="F:nucleic acid binding"/>
    <property type="evidence" value="ECO:0007669"/>
    <property type="project" value="InterPro"/>
</dbReference>
<feature type="region of interest" description="Disordered" evidence="3">
    <location>
        <begin position="300"/>
        <end position="341"/>
    </location>
</feature>
<dbReference type="OrthoDB" id="1429239at2759"/>
<dbReference type="PANTHER" id="PTHR42648">
    <property type="entry name" value="TRANSPOSASE, PUTATIVE-RELATED"/>
    <property type="match status" value="1"/>
</dbReference>
<feature type="compositionally biased region" description="Polar residues" evidence="3">
    <location>
        <begin position="300"/>
        <end position="320"/>
    </location>
</feature>
<dbReference type="Pfam" id="PF25597">
    <property type="entry name" value="SH3_retrovirus"/>
    <property type="match status" value="1"/>
</dbReference>
<evidence type="ECO:0000256" key="2">
    <source>
        <dbReference type="ARBA" id="ARBA00022801"/>
    </source>
</evidence>
<keyword evidence="1" id="KW-0479">Metal-binding</keyword>
<evidence type="ECO:0000256" key="3">
    <source>
        <dbReference type="SAM" id="MobiDB-lite"/>
    </source>
</evidence>
<feature type="compositionally biased region" description="Low complexity" evidence="3">
    <location>
        <begin position="327"/>
        <end position="340"/>
    </location>
</feature>
<accession>A0A371ENC7</accession>
<dbReference type="InterPro" id="IPR036397">
    <property type="entry name" value="RNaseH_sf"/>
</dbReference>
<evidence type="ECO:0000313" key="7">
    <source>
        <dbReference type="Proteomes" id="UP000257109"/>
    </source>
</evidence>
<protein>
    <submittedName>
        <fullName evidence="6">Uncharacterized protein</fullName>
    </submittedName>
</protein>
<feature type="domain" description="Reverse transcriptase Ty1/copia-type" evidence="4">
    <location>
        <begin position="410"/>
        <end position="518"/>
    </location>
</feature>
<gene>
    <name evidence="6" type="ORF">CR513_53561</name>
</gene>
<dbReference type="PANTHER" id="PTHR42648:SF26">
    <property type="entry name" value="INTEGRASE CATALYTIC DOMAIN-CONTAINING PROTEIN"/>
    <property type="match status" value="1"/>
</dbReference>
<dbReference type="AlphaFoldDB" id="A0A371ENC7"/>
<dbReference type="GO" id="GO:0046872">
    <property type="term" value="F:metal ion binding"/>
    <property type="evidence" value="ECO:0007669"/>
    <property type="project" value="UniProtKB-KW"/>
</dbReference>
<evidence type="ECO:0000259" key="5">
    <source>
        <dbReference type="Pfam" id="PF25597"/>
    </source>
</evidence>
<sequence>MVFTLSFIQLTVLSNLRVIIEFYSKDYWARMVSINSLIFCPSLSTNPTLASCNILLSNKNALPFCNSCCLAKSHKLPSTELVTAYSVPLQLIYCDLWGPAPILSSMGFTYSLYLDLFIKQKSDTLSVFTQFKNLVELQINKKIKGGEFRPFTQYLLDLGIMHRLICPRTHHQNGVVERKHRHIVEMGLTLLSTDHAFHTAMYLINRLPSMSHNHNIPLQTLFNKQPDYSFLRIYNQCTLLGYSPHHKGYECLESGAKLFIFRDVVFNEDKFPSASSMSILPTPAITTKILSLGVIPSAHSSPTIPQSSHSQAPTPLSTHDSPPSSPNPIVESSSSPISLPTRFVQPMQTRSKSSIVKPKLHPTLLITTIEPSIVRQALSSPLWKLAMQQEYEALIANKTWSLVPLRLGRNAKNSDGSINKYKARLVAKGFHQIPGCDFSETFSLVVNPVTIRIILTLALSNHWPIQQNDINNAFLNDLLAEDVYMQQPEEFTTDNPTPLCNKCDLSLLILKTSCFCLYVLIYVDDILITDSSPTLVQSLISKLHSVFALKQLGTLDYFLGIEVKSLSNGSLLLSQAKYTRDLLHKASMADSKGIATLLPTA</sequence>
<dbReference type="Pfam" id="PF07727">
    <property type="entry name" value="RVT_2"/>
    <property type="match status" value="1"/>
</dbReference>